<evidence type="ECO:0000313" key="1">
    <source>
        <dbReference type="EMBL" id="VFS70986.1"/>
    </source>
</evidence>
<keyword evidence="2" id="KW-1185">Reference proteome</keyword>
<name>A0A485BFD8_KLUCR</name>
<proteinExistence type="predicted"/>
<accession>A0A485BFD8</accession>
<dbReference type="Pfam" id="PF11230">
    <property type="entry name" value="YjjI-like"/>
    <property type="match status" value="1"/>
</dbReference>
<dbReference type="AlphaFoldDB" id="A0A485BFD8"/>
<dbReference type="Proteomes" id="UP000401081">
    <property type="component" value="Unassembled WGS sequence"/>
</dbReference>
<evidence type="ECO:0000313" key="2">
    <source>
        <dbReference type="Proteomes" id="UP000401081"/>
    </source>
</evidence>
<gene>
    <name evidence="1" type="ORF">NCTC12993_04529</name>
</gene>
<protein>
    <submittedName>
        <fullName evidence="1">Glycine radical enzyme, YjjI family</fullName>
    </submittedName>
</protein>
<organism evidence="1 2">
    <name type="scientific">Kluyvera cryocrescens</name>
    <name type="common">Kluyvera citrophila</name>
    <dbReference type="NCBI Taxonomy" id="580"/>
    <lineage>
        <taxon>Bacteria</taxon>
        <taxon>Pseudomonadati</taxon>
        <taxon>Pseudomonadota</taxon>
        <taxon>Gammaproteobacteria</taxon>
        <taxon>Enterobacterales</taxon>
        <taxon>Enterobacteriaceae</taxon>
        <taxon>Kluyvera</taxon>
    </lineage>
</organism>
<dbReference type="EMBL" id="CAADJD010000021">
    <property type="protein sequence ID" value="VFS70986.1"/>
    <property type="molecule type" value="Genomic_DNA"/>
</dbReference>
<sequence length="93" mass="9997">MAQNICECSKPHIANGPQNDKIFTKGQYGIVSCYNSLPVAGGGSTLVRMNLQQVALRSRSLDDFSATSYRATASCKPKSSMHAALLYETVALL</sequence>
<dbReference type="InterPro" id="IPR016905">
    <property type="entry name" value="Glycyl_radical_YjjI-like"/>
</dbReference>
<reference evidence="1 2" key="1">
    <citation type="submission" date="2019-03" db="EMBL/GenBank/DDBJ databases">
        <authorList>
            <consortium name="Pathogen Informatics"/>
        </authorList>
    </citation>
    <scope>NUCLEOTIDE SEQUENCE [LARGE SCALE GENOMIC DNA]</scope>
    <source>
        <strain evidence="1 2">NCTC12993</strain>
    </source>
</reference>
<dbReference type="SUPFAM" id="SSF51998">
    <property type="entry name" value="PFL-like glycyl radical enzymes"/>
    <property type="match status" value="1"/>
</dbReference>